<comment type="caution">
    <text evidence="8">The sequence shown here is derived from an EMBL/GenBank/DDBJ whole genome shotgun (WGS) entry which is preliminary data.</text>
</comment>
<evidence type="ECO:0000256" key="4">
    <source>
        <dbReference type="RuleBase" id="RU361153"/>
    </source>
</evidence>
<evidence type="ECO:0000256" key="5">
    <source>
        <dbReference type="SAM" id="Phobius"/>
    </source>
</evidence>
<keyword evidence="3 4" id="KW-0326">Glycosidase</keyword>
<dbReference type="GO" id="GO:0016042">
    <property type="term" value="P:lipid catabolic process"/>
    <property type="evidence" value="ECO:0007669"/>
    <property type="project" value="UniProtKB-ARBA"/>
</dbReference>
<dbReference type="InterPro" id="IPR052066">
    <property type="entry name" value="Glycosphingolipid_Hydrolases"/>
</dbReference>
<dbReference type="InterPro" id="IPR017853">
    <property type="entry name" value="GH"/>
</dbReference>
<keyword evidence="5" id="KW-0472">Membrane</keyword>
<dbReference type="Pfam" id="PF00150">
    <property type="entry name" value="Cellulase"/>
    <property type="match status" value="1"/>
</dbReference>
<protein>
    <submittedName>
        <fullName evidence="8">Uncharacterized protein</fullName>
    </submittedName>
</protein>
<evidence type="ECO:0000256" key="3">
    <source>
        <dbReference type="ARBA" id="ARBA00023295"/>
    </source>
</evidence>
<dbReference type="GO" id="GO:0000272">
    <property type="term" value="P:polysaccharide catabolic process"/>
    <property type="evidence" value="ECO:0007669"/>
    <property type="project" value="InterPro"/>
</dbReference>
<dbReference type="GO" id="GO:0004553">
    <property type="term" value="F:hydrolase activity, hydrolyzing O-glycosyl compounds"/>
    <property type="evidence" value="ECO:0007669"/>
    <property type="project" value="InterPro"/>
</dbReference>
<evidence type="ECO:0000313" key="9">
    <source>
        <dbReference type="Proteomes" id="UP001211907"/>
    </source>
</evidence>
<evidence type="ECO:0000259" key="7">
    <source>
        <dbReference type="Pfam" id="PF18564"/>
    </source>
</evidence>
<dbReference type="PANTHER" id="PTHR31308">
    <property type="match status" value="1"/>
</dbReference>
<name>A0AAD5T8Q5_9FUNG</name>
<evidence type="ECO:0000256" key="2">
    <source>
        <dbReference type="ARBA" id="ARBA00022801"/>
    </source>
</evidence>
<dbReference type="InterPro" id="IPR013780">
    <property type="entry name" value="Glyco_hydro_b"/>
</dbReference>
<comment type="similarity">
    <text evidence="1 4">Belongs to the glycosyl hydrolase 5 (cellulase A) family.</text>
</comment>
<feature type="domain" description="Glycoside hydrolase family 5" evidence="6">
    <location>
        <begin position="56"/>
        <end position="283"/>
    </location>
</feature>
<feature type="domain" description="Glycoside hydrolase family 5 C-terminal" evidence="7">
    <location>
        <begin position="381"/>
        <end position="455"/>
    </location>
</feature>
<dbReference type="Gene3D" id="2.60.40.1180">
    <property type="entry name" value="Golgi alpha-mannosidase II"/>
    <property type="match status" value="1"/>
</dbReference>
<keyword evidence="5" id="KW-1133">Transmembrane helix</keyword>
<dbReference type="EMBL" id="JADGJH010000075">
    <property type="protein sequence ID" value="KAJ3139399.1"/>
    <property type="molecule type" value="Genomic_DNA"/>
</dbReference>
<dbReference type="SUPFAM" id="SSF51445">
    <property type="entry name" value="(Trans)glycosidases"/>
    <property type="match status" value="1"/>
</dbReference>
<evidence type="ECO:0000256" key="1">
    <source>
        <dbReference type="ARBA" id="ARBA00005641"/>
    </source>
</evidence>
<gene>
    <name evidence="8" type="ORF">HK100_011674</name>
</gene>
<dbReference type="GO" id="GO:1901136">
    <property type="term" value="P:carbohydrate derivative catabolic process"/>
    <property type="evidence" value="ECO:0007669"/>
    <property type="project" value="UniProtKB-ARBA"/>
</dbReference>
<accession>A0AAD5T8Q5</accession>
<dbReference type="InterPro" id="IPR001547">
    <property type="entry name" value="Glyco_hydro_5"/>
</dbReference>
<dbReference type="Gene3D" id="3.20.20.80">
    <property type="entry name" value="Glycosidases"/>
    <property type="match status" value="1"/>
</dbReference>
<dbReference type="InterPro" id="IPR041036">
    <property type="entry name" value="GH5_C"/>
</dbReference>
<reference evidence="8" key="1">
    <citation type="submission" date="2020-05" db="EMBL/GenBank/DDBJ databases">
        <title>Phylogenomic resolution of chytrid fungi.</title>
        <authorList>
            <person name="Stajich J.E."/>
            <person name="Amses K."/>
            <person name="Simmons R."/>
            <person name="Seto K."/>
            <person name="Myers J."/>
            <person name="Bonds A."/>
            <person name="Quandt C.A."/>
            <person name="Barry K."/>
            <person name="Liu P."/>
            <person name="Grigoriev I."/>
            <person name="Longcore J.E."/>
            <person name="James T.Y."/>
        </authorList>
    </citation>
    <scope>NUCLEOTIDE SEQUENCE</scope>
    <source>
        <strain evidence="8">JEL0513</strain>
    </source>
</reference>
<keyword evidence="9" id="KW-1185">Reference proteome</keyword>
<evidence type="ECO:0000313" key="8">
    <source>
        <dbReference type="EMBL" id="KAJ3139399.1"/>
    </source>
</evidence>
<keyword evidence="2 4" id="KW-0378">Hydrolase</keyword>
<organism evidence="8 9">
    <name type="scientific">Physocladia obscura</name>
    <dbReference type="NCBI Taxonomy" id="109957"/>
    <lineage>
        <taxon>Eukaryota</taxon>
        <taxon>Fungi</taxon>
        <taxon>Fungi incertae sedis</taxon>
        <taxon>Chytridiomycota</taxon>
        <taxon>Chytridiomycota incertae sedis</taxon>
        <taxon>Chytridiomycetes</taxon>
        <taxon>Chytridiales</taxon>
        <taxon>Chytriomycetaceae</taxon>
        <taxon>Physocladia</taxon>
    </lineage>
</organism>
<sequence>MTALARITAVNGTLFIDELGRSRIFRGTNVVVKTPPYVPDTSTASVSLMSFNENDAAVLAQYGVTAIRLGIMWPGVEPTEGNYNQTYLDEMAKIVQFCSDVGIYVLLDFHQDILSERFCGEGVPSYIIDTNSQANSGSEGFPIPLQSTAYSVNADKIPSEANCSSKVWGLYSTADAVGYAYDQLYNNKNNVRDYFIAYWKLVAETFLPFTNILGYDMINEPFFGDVNADPSIASASLANQNNLQPFYDFVSAAIRSVDSNAIIHFESVTLIQEYDYFTKVPGGPDYAKQSTTIGFRVASANALGCGVFLGEFEMGYGTAGSTIPSIQNALDAVDYNLISATGWEYKDYITPGDYIITGTNNGLIDPSTGSVRLDMAAAFSRTYAHTIAGIPTAMCFDNTTSTFALKFQFNGNTGLSGTTELRTNFDVIYPKGFSVNISTSVGGSGGFSTQYSNNSIFIIPSSNGGKNFAKNQSIVSVFVTSNSAATVESRCVQYLITTASSSNAVAGLMPFSSILLGFLLVLHYLLL</sequence>
<proteinExistence type="inferred from homology"/>
<feature type="transmembrane region" description="Helical" evidence="5">
    <location>
        <begin position="504"/>
        <end position="526"/>
    </location>
</feature>
<evidence type="ECO:0000259" key="6">
    <source>
        <dbReference type="Pfam" id="PF00150"/>
    </source>
</evidence>
<dbReference type="AlphaFoldDB" id="A0AAD5T8Q5"/>
<keyword evidence="5" id="KW-0812">Transmembrane</keyword>
<dbReference type="PANTHER" id="PTHR31308:SF3">
    <property type="entry name" value="ENDOGLYCOCERAMIDASE"/>
    <property type="match status" value="1"/>
</dbReference>
<dbReference type="Proteomes" id="UP001211907">
    <property type="component" value="Unassembled WGS sequence"/>
</dbReference>
<dbReference type="Pfam" id="PF18564">
    <property type="entry name" value="Glyco_hydro_5_C"/>
    <property type="match status" value="1"/>
</dbReference>